<dbReference type="PANTHER" id="PTHR36987">
    <property type="entry name" value="NADH DEHYDROGENASE [UBIQUINONE] 1 BETA SUBCOMPLEX SUBUNIT 2-LIKE"/>
    <property type="match status" value="1"/>
</dbReference>
<keyword evidence="1" id="KW-1133">Transmembrane helix</keyword>
<keyword evidence="3" id="KW-1185">Reference proteome</keyword>
<feature type="transmembrane region" description="Helical" evidence="1">
    <location>
        <begin position="17"/>
        <end position="35"/>
    </location>
</feature>
<gene>
    <name evidence="2" type="ORF">N7458_007487</name>
</gene>
<dbReference type="GO" id="GO:0045271">
    <property type="term" value="C:respiratory chain complex I"/>
    <property type="evidence" value="ECO:0007669"/>
    <property type="project" value="InterPro"/>
</dbReference>
<dbReference type="GeneID" id="81601112"/>
<keyword evidence="1" id="KW-0472">Membrane</keyword>
<dbReference type="InterPro" id="IPR044980">
    <property type="entry name" value="NDUFB2_plant/fungi"/>
</dbReference>
<dbReference type="GO" id="GO:0005743">
    <property type="term" value="C:mitochondrial inner membrane"/>
    <property type="evidence" value="ECO:0007669"/>
    <property type="project" value="InterPro"/>
</dbReference>
<dbReference type="Proteomes" id="UP001213681">
    <property type="component" value="Unassembled WGS sequence"/>
</dbReference>
<dbReference type="PANTHER" id="PTHR36987:SF1">
    <property type="entry name" value="NADH DEHYDROGENASE [UBIQUINONE] 1 BETA SUBCOMPLEX SUBUNIT 2"/>
    <property type="match status" value="1"/>
</dbReference>
<organism evidence="2 3">
    <name type="scientific">Penicillium daleae</name>
    <dbReference type="NCBI Taxonomy" id="63821"/>
    <lineage>
        <taxon>Eukaryota</taxon>
        <taxon>Fungi</taxon>
        <taxon>Dikarya</taxon>
        <taxon>Ascomycota</taxon>
        <taxon>Pezizomycotina</taxon>
        <taxon>Eurotiomycetes</taxon>
        <taxon>Eurotiomycetidae</taxon>
        <taxon>Eurotiales</taxon>
        <taxon>Aspergillaceae</taxon>
        <taxon>Penicillium</taxon>
    </lineage>
</organism>
<dbReference type="RefSeq" id="XP_056763695.1">
    <property type="nucleotide sequence ID" value="XM_056910869.1"/>
</dbReference>
<dbReference type="EMBL" id="JAPVEA010000007">
    <property type="protein sequence ID" value="KAJ5443615.1"/>
    <property type="molecule type" value="Genomic_DNA"/>
</dbReference>
<protein>
    <recommendedName>
        <fullName evidence="4">NADH dehydrogenase [ubiquinone] 1 beta subcomplex subunit 2</fullName>
    </recommendedName>
</protein>
<evidence type="ECO:0008006" key="4">
    <source>
        <dbReference type="Google" id="ProtNLM"/>
    </source>
</evidence>
<evidence type="ECO:0000313" key="2">
    <source>
        <dbReference type="EMBL" id="KAJ5443615.1"/>
    </source>
</evidence>
<sequence length="53" mass="6180">MAGKAHHPIHVHPVRPLYRFTATALSASMWFFLMYRAKKDGPALLGWKHPWDH</sequence>
<keyword evidence="1" id="KW-0812">Transmembrane</keyword>
<reference evidence="2" key="2">
    <citation type="journal article" date="2023" name="IMA Fungus">
        <title>Comparative genomic study of the Penicillium genus elucidates a diverse pangenome and 15 lateral gene transfer events.</title>
        <authorList>
            <person name="Petersen C."/>
            <person name="Sorensen T."/>
            <person name="Nielsen M.R."/>
            <person name="Sondergaard T.E."/>
            <person name="Sorensen J.L."/>
            <person name="Fitzpatrick D.A."/>
            <person name="Frisvad J.C."/>
            <person name="Nielsen K.L."/>
        </authorList>
    </citation>
    <scope>NUCLEOTIDE SEQUENCE</scope>
    <source>
        <strain evidence="2">IBT 16125</strain>
    </source>
</reference>
<evidence type="ECO:0000313" key="3">
    <source>
        <dbReference type="Proteomes" id="UP001213681"/>
    </source>
</evidence>
<dbReference type="AlphaFoldDB" id="A0AAD6C2Z9"/>
<reference evidence="2" key="1">
    <citation type="submission" date="2022-12" db="EMBL/GenBank/DDBJ databases">
        <authorList>
            <person name="Petersen C."/>
        </authorList>
    </citation>
    <scope>NUCLEOTIDE SEQUENCE</scope>
    <source>
        <strain evidence="2">IBT 16125</strain>
    </source>
</reference>
<name>A0AAD6C2Z9_9EURO</name>
<proteinExistence type="predicted"/>
<comment type="caution">
    <text evidence="2">The sequence shown here is derived from an EMBL/GenBank/DDBJ whole genome shotgun (WGS) entry which is preliminary data.</text>
</comment>
<evidence type="ECO:0000256" key="1">
    <source>
        <dbReference type="SAM" id="Phobius"/>
    </source>
</evidence>
<accession>A0AAD6C2Z9</accession>